<name>A0A6C0K9Q3_9ZZZZ</name>
<dbReference type="EMBL" id="MN740827">
    <property type="protein sequence ID" value="QHU13891.1"/>
    <property type="molecule type" value="Genomic_DNA"/>
</dbReference>
<dbReference type="AlphaFoldDB" id="A0A6C0K9Q3"/>
<keyword evidence="1" id="KW-0812">Transmembrane</keyword>
<reference evidence="2" key="1">
    <citation type="journal article" date="2020" name="Nature">
        <title>Giant virus diversity and host interactions through global metagenomics.</title>
        <authorList>
            <person name="Schulz F."/>
            <person name="Roux S."/>
            <person name="Paez-Espino D."/>
            <person name="Jungbluth S."/>
            <person name="Walsh D.A."/>
            <person name="Denef V.J."/>
            <person name="McMahon K.D."/>
            <person name="Konstantinidis K.T."/>
            <person name="Eloe-Fadrosh E.A."/>
            <person name="Kyrpides N.C."/>
            <person name="Woyke T."/>
        </authorList>
    </citation>
    <scope>NUCLEOTIDE SEQUENCE</scope>
    <source>
        <strain evidence="2">GVMAG-S-1101182-85</strain>
    </source>
</reference>
<proteinExistence type="predicted"/>
<keyword evidence="1" id="KW-1133">Transmembrane helix</keyword>
<organism evidence="2">
    <name type="scientific">viral metagenome</name>
    <dbReference type="NCBI Taxonomy" id="1070528"/>
    <lineage>
        <taxon>unclassified sequences</taxon>
        <taxon>metagenomes</taxon>
        <taxon>organismal metagenomes</taxon>
    </lineage>
</organism>
<feature type="transmembrane region" description="Helical" evidence="1">
    <location>
        <begin position="12"/>
        <end position="30"/>
    </location>
</feature>
<accession>A0A6C0K9Q3</accession>
<keyword evidence="1" id="KW-0472">Membrane</keyword>
<evidence type="ECO:0000256" key="1">
    <source>
        <dbReference type="SAM" id="Phobius"/>
    </source>
</evidence>
<sequence>MADMVDKYSIIWFALGVAVMALIYMAYPALCRNDGFTDFLSNSGYPTSQECTMPLTTPKPMNSGPADATITDQRTPYHLLGDYMESGPERLSTLKSECSYITDTQRLIEKTGSYGQVTNNYKHETPDNGSAWMRELVLSFYKI</sequence>
<evidence type="ECO:0000313" key="2">
    <source>
        <dbReference type="EMBL" id="QHU13891.1"/>
    </source>
</evidence>
<protein>
    <submittedName>
        <fullName evidence="2">Uncharacterized protein</fullName>
    </submittedName>
</protein>